<dbReference type="InterPro" id="IPR036640">
    <property type="entry name" value="ABC1_TM_sf"/>
</dbReference>
<proteinExistence type="predicted"/>
<dbReference type="PANTHER" id="PTHR24221">
    <property type="entry name" value="ATP-BINDING CASSETTE SUB-FAMILY B"/>
    <property type="match status" value="1"/>
</dbReference>
<accession>A0A1G1YJT1</accession>
<keyword evidence="3" id="KW-0547">Nucleotide-binding</keyword>
<dbReference type="GO" id="GO:0034040">
    <property type="term" value="F:ATPase-coupled lipid transmembrane transporter activity"/>
    <property type="evidence" value="ECO:0007669"/>
    <property type="project" value="TreeGrafter"/>
</dbReference>
<dbReference type="FunFam" id="3.40.50.300:FF:000218">
    <property type="entry name" value="Multidrug ABC transporter ATP-binding protein"/>
    <property type="match status" value="1"/>
</dbReference>
<dbReference type="Gene3D" id="1.20.1560.10">
    <property type="entry name" value="ABC transporter type 1, transmembrane domain"/>
    <property type="match status" value="1"/>
</dbReference>
<dbReference type="InterPro" id="IPR003439">
    <property type="entry name" value="ABC_transporter-like_ATP-bd"/>
</dbReference>
<dbReference type="Proteomes" id="UP000177376">
    <property type="component" value="Unassembled WGS sequence"/>
</dbReference>
<dbReference type="Pfam" id="PF00005">
    <property type="entry name" value="ABC_tran"/>
    <property type="match status" value="1"/>
</dbReference>
<gene>
    <name evidence="10" type="ORF">A3A02_04260</name>
</gene>
<dbReference type="PROSITE" id="PS50893">
    <property type="entry name" value="ABC_TRANSPORTER_2"/>
    <property type="match status" value="1"/>
</dbReference>
<protein>
    <recommendedName>
        <fullName evidence="12">ABC transporter ATP-binding protein</fullName>
    </recommendedName>
</protein>
<name>A0A1G1YJT1_9BACT</name>
<dbReference type="PROSITE" id="PS50929">
    <property type="entry name" value="ABC_TM1F"/>
    <property type="match status" value="1"/>
</dbReference>
<feature type="transmembrane region" description="Helical" evidence="7">
    <location>
        <begin position="27"/>
        <end position="55"/>
    </location>
</feature>
<dbReference type="InterPro" id="IPR017871">
    <property type="entry name" value="ABC_transporter-like_CS"/>
</dbReference>
<evidence type="ECO:0000256" key="6">
    <source>
        <dbReference type="ARBA" id="ARBA00023136"/>
    </source>
</evidence>
<evidence type="ECO:0000256" key="7">
    <source>
        <dbReference type="SAM" id="Phobius"/>
    </source>
</evidence>
<reference evidence="10 11" key="1">
    <citation type="journal article" date="2016" name="Nat. Commun.">
        <title>Thousands of microbial genomes shed light on interconnected biogeochemical processes in an aquifer system.</title>
        <authorList>
            <person name="Anantharaman K."/>
            <person name="Brown C.T."/>
            <person name="Hug L.A."/>
            <person name="Sharon I."/>
            <person name="Castelle C.J."/>
            <person name="Probst A.J."/>
            <person name="Thomas B.C."/>
            <person name="Singh A."/>
            <person name="Wilkins M.J."/>
            <person name="Karaoz U."/>
            <person name="Brodie E.L."/>
            <person name="Williams K.H."/>
            <person name="Hubbard S.S."/>
            <person name="Banfield J.F."/>
        </authorList>
    </citation>
    <scope>NUCLEOTIDE SEQUENCE [LARGE SCALE GENOMIC DNA]</scope>
</reference>
<dbReference type="Gene3D" id="3.40.50.300">
    <property type="entry name" value="P-loop containing nucleotide triphosphate hydrolases"/>
    <property type="match status" value="1"/>
</dbReference>
<keyword evidence="5 7" id="KW-1133">Transmembrane helix</keyword>
<dbReference type="InterPro" id="IPR011527">
    <property type="entry name" value="ABC1_TM_dom"/>
</dbReference>
<dbReference type="InterPro" id="IPR027417">
    <property type="entry name" value="P-loop_NTPase"/>
</dbReference>
<evidence type="ECO:0000256" key="2">
    <source>
        <dbReference type="ARBA" id="ARBA00022692"/>
    </source>
</evidence>
<sequence length="597" mass="67138">MVSSIIKKIVSFVSLFYKVFGTYKFDVLILTALGFFSGILGGIGINILIPIFSFIVNPEAVVTDPISKFIREVFLYFNIDFSLKFLLIFAVILFVVKAIILSIFSYITVRILAGYEEKTRSELFRIVLKTRWAHLLKQRLGHLETILITNIQYSQGLFSQVSSAIMVVTSLFAYTAVAFSISWKITLISFGLGGFSFLFLKPLIWRLRSMSYEQDKINRDLSHHINENVVGMKTVKAFSASDAVSRIAENYFRRIKGLKIHTNVINNLTSILVEPISVIFIAFVFVISYKTANFDFASLIAVVYLIKQIFVYLQQLQTLFIGLSATMPFVRSLIEYEEAARGAQELATGDKPFIFEKELSFEKVSFVYESKKESVLNHLDFSIKKGEMIGVIGPSGAGKTTLVDILLRLFSPTSGDIFLDGVSCGEINLAGWRKNIGYVSQDVFLTNDSICNNIRFYNDTISDKDIEEATKMADIYDFIISLPDGFNANVGERGVLLSGGQKQRIAIARALARKPKLLIFDEATSSLDNESEVKIQNVIKKLKGKLTVIVIAHRLSTIAGADRIIAIRHSKIEEQGTPEALLKNKESYFHKVYNIRN</sequence>
<feature type="transmembrane region" description="Helical" evidence="7">
    <location>
        <begin position="294"/>
        <end position="313"/>
    </location>
</feature>
<dbReference type="AlphaFoldDB" id="A0A1G1YJT1"/>
<dbReference type="Pfam" id="PF00664">
    <property type="entry name" value="ABC_membrane"/>
    <property type="match status" value="1"/>
</dbReference>
<dbReference type="PANTHER" id="PTHR24221:SF654">
    <property type="entry name" value="ATP-BINDING CASSETTE SUB-FAMILY B MEMBER 6"/>
    <property type="match status" value="1"/>
</dbReference>
<keyword evidence="4" id="KW-0067">ATP-binding</keyword>
<evidence type="ECO:0008006" key="12">
    <source>
        <dbReference type="Google" id="ProtNLM"/>
    </source>
</evidence>
<feature type="transmembrane region" description="Helical" evidence="7">
    <location>
        <begin position="264"/>
        <end position="288"/>
    </location>
</feature>
<dbReference type="InterPro" id="IPR003593">
    <property type="entry name" value="AAA+_ATPase"/>
</dbReference>
<dbReference type="GO" id="GO:0140359">
    <property type="term" value="F:ABC-type transporter activity"/>
    <property type="evidence" value="ECO:0007669"/>
    <property type="project" value="InterPro"/>
</dbReference>
<dbReference type="EMBL" id="MHIM01000014">
    <property type="protein sequence ID" value="OGY52593.1"/>
    <property type="molecule type" value="Genomic_DNA"/>
</dbReference>
<feature type="transmembrane region" description="Helical" evidence="7">
    <location>
        <begin position="181"/>
        <end position="200"/>
    </location>
</feature>
<evidence type="ECO:0000259" key="8">
    <source>
        <dbReference type="PROSITE" id="PS50893"/>
    </source>
</evidence>
<evidence type="ECO:0000313" key="10">
    <source>
        <dbReference type="EMBL" id="OGY52593.1"/>
    </source>
</evidence>
<keyword evidence="6 7" id="KW-0472">Membrane</keyword>
<dbReference type="SUPFAM" id="SSF52540">
    <property type="entry name" value="P-loop containing nucleoside triphosphate hydrolases"/>
    <property type="match status" value="1"/>
</dbReference>
<dbReference type="SUPFAM" id="SSF90123">
    <property type="entry name" value="ABC transporter transmembrane region"/>
    <property type="match status" value="1"/>
</dbReference>
<organism evidence="10 11">
    <name type="scientific">Candidatus Buchananbacteria bacterium RIFCSPLOWO2_01_FULL_39_33</name>
    <dbReference type="NCBI Taxonomy" id="1797543"/>
    <lineage>
        <taxon>Bacteria</taxon>
        <taxon>Candidatus Buchananiibacteriota</taxon>
    </lineage>
</organism>
<dbReference type="SMART" id="SM00382">
    <property type="entry name" value="AAA"/>
    <property type="match status" value="1"/>
</dbReference>
<feature type="transmembrane region" description="Helical" evidence="7">
    <location>
        <begin position="85"/>
        <end position="109"/>
    </location>
</feature>
<evidence type="ECO:0000259" key="9">
    <source>
        <dbReference type="PROSITE" id="PS50929"/>
    </source>
</evidence>
<dbReference type="GO" id="GO:0016887">
    <property type="term" value="F:ATP hydrolysis activity"/>
    <property type="evidence" value="ECO:0007669"/>
    <property type="project" value="InterPro"/>
</dbReference>
<evidence type="ECO:0000256" key="4">
    <source>
        <dbReference type="ARBA" id="ARBA00022840"/>
    </source>
</evidence>
<feature type="transmembrane region" description="Helical" evidence="7">
    <location>
        <begin position="157"/>
        <end position="175"/>
    </location>
</feature>
<comment type="caution">
    <text evidence="10">The sequence shown here is derived from an EMBL/GenBank/DDBJ whole genome shotgun (WGS) entry which is preliminary data.</text>
</comment>
<feature type="domain" description="ABC transmembrane type-1" evidence="9">
    <location>
        <begin position="28"/>
        <end position="325"/>
    </location>
</feature>
<evidence type="ECO:0000256" key="1">
    <source>
        <dbReference type="ARBA" id="ARBA00004651"/>
    </source>
</evidence>
<dbReference type="GO" id="GO:0005886">
    <property type="term" value="C:plasma membrane"/>
    <property type="evidence" value="ECO:0007669"/>
    <property type="project" value="UniProtKB-SubCell"/>
</dbReference>
<dbReference type="PROSITE" id="PS00211">
    <property type="entry name" value="ABC_TRANSPORTER_1"/>
    <property type="match status" value="1"/>
</dbReference>
<evidence type="ECO:0000256" key="3">
    <source>
        <dbReference type="ARBA" id="ARBA00022741"/>
    </source>
</evidence>
<evidence type="ECO:0000256" key="5">
    <source>
        <dbReference type="ARBA" id="ARBA00022989"/>
    </source>
</evidence>
<keyword evidence="2 7" id="KW-0812">Transmembrane</keyword>
<feature type="domain" description="ABC transporter" evidence="8">
    <location>
        <begin position="359"/>
        <end position="594"/>
    </location>
</feature>
<dbReference type="InterPro" id="IPR039421">
    <property type="entry name" value="Type_1_exporter"/>
</dbReference>
<evidence type="ECO:0000313" key="11">
    <source>
        <dbReference type="Proteomes" id="UP000177376"/>
    </source>
</evidence>
<comment type="subcellular location">
    <subcellularLocation>
        <location evidence="1">Cell membrane</location>
        <topology evidence="1">Multi-pass membrane protein</topology>
    </subcellularLocation>
</comment>
<dbReference type="GO" id="GO:0005524">
    <property type="term" value="F:ATP binding"/>
    <property type="evidence" value="ECO:0007669"/>
    <property type="project" value="UniProtKB-KW"/>
</dbReference>